<dbReference type="Proteomes" id="UP000774617">
    <property type="component" value="Unassembled WGS sequence"/>
</dbReference>
<comment type="caution">
    <text evidence="2">The sequence shown here is derived from an EMBL/GenBank/DDBJ whole genome shotgun (WGS) entry which is preliminary data.</text>
</comment>
<reference evidence="2 3" key="1">
    <citation type="journal article" date="2021" name="Nat. Commun.">
        <title>Genetic determinants of endophytism in the Arabidopsis root mycobiome.</title>
        <authorList>
            <person name="Mesny F."/>
            <person name="Miyauchi S."/>
            <person name="Thiergart T."/>
            <person name="Pickel B."/>
            <person name="Atanasova L."/>
            <person name="Karlsson M."/>
            <person name="Huettel B."/>
            <person name="Barry K.W."/>
            <person name="Haridas S."/>
            <person name="Chen C."/>
            <person name="Bauer D."/>
            <person name="Andreopoulos W."/>
            <person name="Pangilinan J."/>
            <person name="LaButti K."/>
            <person name="Riley R."/>
            <person name="Lipzen A."/>
            <person name="Clum A."/>
            <person name="Drula E."/>
            <person name="Henrissat B."/>
            <person name="Kohler A."/>
            <person name="Grigoriev I.V."/>
            <person name="Martin F.M."/>
            <person name="Hacquard S."/>
        </authorList>
    </citation>
    <scope>NUCLEOTIDE SEQUENCE [LARGE SCALE GENOMIC DNA]</scope>
    <source>
        <strain evidence="2 3">MPI-SDFR-AT-0080</strain>
    </source>
</reference>
<evidence type="ECO:0008006" key="4">
    <source>
        <dbReference type="Google" id="ProtNLM"/>
    </source>
</evidence>
<organism evidence="2 3">
    <name type="scientific">Macrophomina phaseolina</name>
    <dbReference type="NCBI Taxonomy" id="35725"/>
    <lineage>
        <taxon>Eukaryota</taxon>
        <taxon>Fungi</taxon>
        <taxon>Dikarya</taxon>
        <taxon>Ascomycota</taxon>
        <taxon>Pezizomycotina</taxon>
        <taxon>Dothideomycetes</taxon>
        <taxon>Dothideomycetes incertae sedis</taxon>
        <taxon>Botryosphaeriales</taxon>
        <taxon>Botryosphaeriaceae</taxon>
        <taxon>Macrophomina</taxon>
    </lineage>
</organism>
<accession>A0ABQ8G6I4</accession>
<dbReference type="EMBL" id="JAGTJR010000017">
    <property type="protein sequence ID" value="KAH7046534.1"/>
    <property type="molecule type" value="Genomic_DNA"/>
</dbReference>
<sequence>MLHCLCLGCTISELDCISCIACAAFPPHAVCGLDQGQFQQILFRPGGGQSGIILLRMHVCRCNTTSTSESSRQLGVGRKRSATCISPACSSVATKRSCISTTARINQCGRHKLFRAASPGVLQLGLVLRVWFKFDACFARALVMLSTVALLSRSFNMSLKLRKYLRPLHLLSRFFGTANRISACPAQFSPPKYPRTRVLASAMASASQGARVTRQTRTWLHCTAGS</sequence>
<keyword evidence="3" id="KW-1185">Reference proteome</keyword>
<name>A0ABQ8G6I4_9PEZI</name>
<evidence type="ECO:0000313" key="3">
    <source>
        <dbReference type="Proteomes" id="UP000774617"/>
    </source>
</evidence>
<protein>
    <recommendedName>
        <fullName evidence="4">Secreted protein</fullName>
    </recommendedName>
</protein>
<keyword evidence="1" id="KW-0732">Signal</keyword>
<feature type="signal peptide" evidence="1">
    <location>
        <begin position="1"/>
        <end position="16"/>
    </location>
</feature>
<feature type="chain" id="PRO_5047283985" description="Secreted protein" evidence="1">
    <location>
        <begin position="17"/>
        <end position="226"/>
    </location>
</feature>
<evidence type="ECO:0000313" key="2">
    <source>
        <dbReference type="EMBL" id="KAH7046534.1"/>
    </source>
</evidence>
<proteinExistence type="predicted"/>
<gene>
    <name evidence="2" type="ORF">B0J12DRAFT_130346</name>
</gene>
<evidence type="ECO:0000256" key="1">
    <source>
        <dbReference type="SAM" id="SignalP"/>
    </source>
</evidence>